<comment type="caution">
    <text evidence="2">The sequence shown here is derived from an EMBL/GenBank/DDBJ whole genome shotgun (WGS) entry which is preliminary data.</text>
</comment>
<feature type="region of interest" description="Disordered" evidence="1">
    <location>
        <begin position="58"/>
        <end position="81"/>
    </location>
</feature>
<evidence type="ECO:0000313" key="3">
    <source>
        <dbReference type="Proteomes" id="UP001196915"/>
    </source>
</evidence>
<dbReference type="AlphaFoldDB" id="A0AAP2HR29"/>
<reference evidence="2" key="1">
    <citation type="submission" date="2021-06" db="EMBL/GenBank/DDBJ databases">
        <title>A collection of bacterial strains from the Burkholderia cepacia Research Laboratory and Repository.</title>
        <authorList>
            <person name="Lipuma J."/>
            <person name="Spilker T."/>
        </authorList>
    </citation>
    <scope>NUCLEOTIDE SEQUENCE</scope>
    <source>
        <strain evidence="2">AU37435</strain>
    </source>
</reference>
<organism evidence="2 3">
    <name type="scientific">Burkholderia multivorans</name>
    <dbReference type="NCBI Taxonomy" id="87883"/>
    <lineage>
        <taxon>Bacteria</taxon>
        <taxon>Pseudomonadati</taxon>
        <taxon>Pseudomonadota</taxon>
        <taxon>Betaproteobacteria</taxon>
        <taxon>Burkholderiales</taxon>
        <taxon>Burkholderiaceae</taxon>
        <taxon>Burkholderia</taxon>
        <taxon>Burkholderia cepacia complex</taxon>
    </lineage>
</organism>
<feature type="region of interest" description="Disordered" evidence="1">
    <location>
        <begin position="259"/>
        <end position="285"/>
    </location>
</feature>
<proteinExistence type="predicted"/>
<gene>
    <name evidence="2" type="ORF">KTE52_30385</name>
</gene>
<dbReference type="Proteomes" id="UP001196915">
    <property type="component" value="Unassembled WGS sequence"/>
</dbReference>
<dbReference type="EMBL" id="JAHPMX010000033">
    <property type="protein sequence ID" value="MBU9360636.1"/>
    <property type="molecule type" value="Genomic_DNA"/>
</dbReference>
<accession>A0AAP2HR29</accession>
<sequence>MKGNTDLKGGVIASSDKAVQDNLNALSTATLTHSDIENHASYDASSIGLSGGYGGTIGKDQKGKADNVNPVPGTSLPKGDGGLQVAPPVALGASGDANSTTKSGISGGILAITDSTRQWQLTGQTAAETVADINRDTSNTGGALGPIFDKDNIEARFEIVGQFVNQIGTFVANKTSEIDKLRQTANDPNAKDANGDPMTVRSVSICWRRPLILSRPGGRASRGVRYYGIDGGSRWKCDRWYWSVCGECRDWLRAESRGEQGQGTGRINGQDVIGRKSRPGLTLRI</sequence>
<protein>
    <submittedName>
        <fullName evidence="2">Uncharacterized protein</fullName>
    </submittedName>
</protein>
<evidence type="ECO:0000313" key="2">
    <source>
        <dbReference type="EMBL" id="MBU9360636.1"/>
    </source>
</evidence>
<evidence type="ECO:0000256" key="1">
    <source>
        <dbReference type="SAM" id="MobiDB-lite"/>
    </source>
</evidence>
<name>A0AAP2HR29_9BURK</name>